<dbReference type="AlphaFoldDB" id="A0A316I1F2"/>
<name>A0A316I1F2_9GAMM</name>
<evidence type="ECO:0000313" key="2">
    <source>
        <dbReference type="Proteomes" id="UP000245812"/>
    </source>
</evidence>
<gene>
    <name evidence="1" type="ORF">C7456_1234</name>
</gene>
<evidence type="ECO:0000313" key="1">
    <source>
        <dbReference type="EMBL" id="PWK81221.1"/>
    </source>
</evidence>
<keyword evidence="2" id="KW-1185">Reference proteome</keyword>
<accession>A0A316I1F2</accession>
<sequence length="103" mass="11160">MTSRVGCRRIPSISPKPIVPIERTKRTGLEYRAAVDGQRVAGTYRRSVMLASGRFAMLDDGVGFSLVPWRPVIAPRLGQALSAVVRGADVSWTLGRQRGPVVG</sequence>
<proteinExistence type="predicted"/>
<dbReference type="OrthoDB" id="9809969at2"/>
<dbReference type="Proteomes" id="UP000245812">
    <property type="component" value="Unassembled WGS sequence"/>
</dbReference>
<protein>
    <submittedName>
        <fullName evidence="1">Uncharacterized protein DUF3363</fullName>
    </submittedName>
</protein>
<dbReference type="EMBL" id="QGHC01000023">
    <property type="protein sequence ID" value="PWK81221.1"/>
    <property type="molecule type" value="Genomic_DNA"/>
</dbReference>
<dbReference type="InterPro" id="IPR021795">
    <property type="entry name" value="DUF3363"/>
</dbReference>
<dbReference type="Pfam" id="PF11843">
    <property type="entry name" value="DUF3363"/>
    <property type="match status" value="1"/>
</dbReference>
<comment type="caution">
    <text evidence="1">The sequence shown here is derived from an EMBL/GenBank/DDBJ whole genome shotgun (WGS) entry which is preliminary data.</text>
</comment>
<reference evidence="1 2" key="1">
    <citation type="submission" date="2018-05" db="EMBL/GenBank/DDBJ databases">
        <title>Genomic Encyclopedia of Type Strains, Phase IV (KMG-IV): sequencing the most valuable type-strain genomes for metagenomic binning, comparative biology and taxonomic classification.</title>
        <authorList>
            <person name="Goeker M."/>
        </authorList>
    </citation>
    <scope>NUCLEOTIDE SEQUENCE [LARGE SCALE GENOMIC DNA]</scope>
    <source>
        <strain evidence="1 2">DSM 14263</strain>
    </source>
</reference>
<dbReference type="RefSeq" id="WP_109724874.1">
    <property type="nucleotide sequence ID" value="NZ_QGHC01000023.1"/>
</dbReference>
<organism evidence="1 2">
    <name type="scientific">Fulvimonas soli</name>
    <dbReference type="NCBI Taxonomy" id="155197"/>
    <lineage>
        <taxon>Bacteria</taxon>
        <taxon>Pseudomonadati</taxon>
        <taxon>Pseudomonadota</taxon>
        <taxon>Gammaproteobacteria</taxon>
        <taxon>Lysobacterales</taxon>
        <taxon>Rhodanobacteraceae</taxon>
        <taxon>Fulvimonas</taxon>
    </lineage>
</organism>